<feature type="domain" description="EF-hand" evidence="5">
    <location>
        <begin position="768"/>
        <end position="803"/>
    </location>
</feature>
<dbReference type="SMART" id="SM00054">
    <property type="entry name" value="EFh"/>
    <property type="match status" value="25"/>
</dbReference>
<comment type="caution">
    <text evidence="6">The sequence shown here is derived from an EMBL/GenBank/DDBJ whole genome shotgun (WGS) entry which is preliminary data.</text>
</comment>
<protein>
    <recommendedName>
        <fullName evidence="5">EF-hand domain-containing protein</fullName>
    </recommendedName>
</protein>
<dbReference type="Pfam" id="PF13499">
    <property type="entry name" value="EF-hand_7"/>
    <property type="match status" value="7"/>
</dbReference>
<keyword evidence="3" id="KW-0106">Calcium</keyword>
<gene>
    <name evidence="6" type="ORF">TeGR_g10627</name>
</gene>
<feature type="domain" description="EF-hand" evidence="5">
    <location>
        <begin position="1347"/>
        <end position="1382"/>
    </location>
</feature>
<dbReference type="PROSITE" id="PS00018">
    <property type="entry name" value="EF_HAND_1"/>
    <property type="match status" value="17"/>
</dbReference>
<dbReference type="Gene3D" id="1.10.238.10">
    <property type="entry name" value="EF-hand"/>
    <property type="match status" value="13"/>
</dbReference>
<evidence type="ECO:0000259" key="5">
    <source>
        <dbReference type="PROSITE" id="PS50222"/>
    </source>
</evidence>
<name>A0ABQ6N695_9STRA</name>
<dbReference type="PANTHER" id="PTHR34524:SF6">
    <property type="entry name" value="CALCYPHOSINE LIKE"/>
    <property type="match status" value="1"/>
</dbReference>
<dbReference type="SUPFAM" id="SSF47473">
    <property type="entry name" value="EF-hand"/>
    <property type="match status" value="7"/>
</dbReference>
<feature type="compositionally biased region" description="Polar residues" evidence="4">
    <location>
        <begin position="1618"/>
        <end position="1627"/>
    </location>
</feature>
<dbReference type="EMBL" id="BRYB01000959">
    <property type="protein sequence ID" value="GMI40860.1"/>
    <property type="molecule type" value="Genomic_DNA"/>
</dbReference>
<dbReference type="InterPro" id="IPR018247">
    <property type="entry name" value="EF_Hand_1_Ca_BS"/>
</dbReference>
<feature type="domain" description="EF-hand" evidence="5">
    <location>
        <begin position="426"/>
        <end position="461"/>
    </location>
</feature>
<evidence type="ECO:0000313" key="7">
    <source>
        <dbReference type="Proteomes" id="UP001165060"/>
    </source>
</evidence>
<dbReference type="PROSITE" id="PS50222">
    <property type="entry name" value="EF_HAND_2"/>
    <property type="match status" value="16"/>
</dbReference>
<feature type="region of interest" description="Disordered" evidence="4">
    <location>
        <begin position="576"/>
        <end position="668"/>
    </location>
</feature>
<evidence type="ECO:0000256" key="1">
    <source>
        <dbReference type="ARBA" id="ARBA00022723"/>
    </source>
</evidence>
<feature type="domain" description="EF-hand" evidence="5">
    <location>
        <begin position="354"/>
        <end position="389"/>
    </location>
</feature>
<feature type="domain" description="EF-hand" evidence="5">
    <location>
        <begin position="69"/>
        <end position="104"/>
    </location>
</feature>
<feature type="region of interest" description="Disordered" evidence="4">
    <location>
        <begin position="1945"/>
        <end position="1967"/>
    </location>
</feature>
<feature type="domain" description="EF-hand" evidence="5">
    <location>
        <begin position="1751"/>
        <end position="1786"/>
    </location>
</feature>
<accession>A0ABQ6N695</accession>
<dbReference type="InterPro" id="IPR051581">
    <property type="entry name" value="Ca-bind"/>
</dbReference>
<dbReference type="InterPro" id="IPR011992">
    <property type="entry name" value="EF-hand-dom_pair"/>
</dbReference>
<feature type="compositionally biased region" description="Basic and acidic residues" evidence="4">
    <location>
        <begin position="1946"/>
        <end position="1959"/>
    </location>
</feature>
<dbReference type="CDD" id="cd00051">
    <property type="entry name" value="EFh"/>
    <property type="match status" value="11"/>
</dbReference>
<dbReference type="Proteomes" id="UP001165060">
    <property type="component" value="Unassembled WGS sequence"/>
</dbReference>
<reference evidence="6 7" key="1">
    <citation type="journal article" date="2023" name="Commun. Biol.">
        <title>Genome analysis of Parmales, the sister group of diatoms, reveals the evolutionary specialization of diatoms from phago-mixotrophs to photoautotrophs.</title>
        <authorList>
            <person name="Ban H."/>
            <person name="Sato S."/>
            <person name="Yoshikawa S."/>
            <person name="Yamada K."/>
            <person name="Nakamura Y."/>
            <person name="Ichinomiya M."/>
            <person name="Sato N."/>
            <person name="Blanc-Mathieu R."/>
            <person name="Endo H."/>
            <person name="Kuwata A."/>
            <person name="Ogata H."/>
        </authorList>
    </citation>
    <scope>NUCLEOTIDE SEQUENCE [LARGE SCALE GENOMIC DNA]</scope>
</reference>
<keyword evidence="1" id="KW-0479">Metal-binding</keyword>
<dbReference type="InterPro" id="IPR002048">
    <property type="entry name" value="EF_hand_dom"/>
</dbReference>
<dbReference type="Pfam" id="PF13202">
    <property type="entry name" value="EF-hand_5"/>
    <property type="match status" value="4"/>
</dbReference>
<evidence type="ECO:0000256" key="3">
    <source>
        <dbReference type="ARBA" id="ARBA00022837"/>
    </source>
</evidence>
<feature type="compositionally biased region" description="Polar residues" evidence="4">
    <location>
        <begin position="1643"/>
        <end position="1657"/>
    </location>
</feature>
<evidence type="ECO:0000256" key="4">
    <source>
        <dbReference type="SAM" id="MobiDB-lite"/>
    </source>
</evidence>
<feature type="domain" description="EF-hand" evidence="5">
    <location>
        <begin position="390"/>
        <end position="425"/>
    </location>
</feature>
<keyword evidence="2" id="KW-0677">Repeat</keyword>
<feature type="domain" description="EF-hand" evidence="5">
    <location>
        <begin position="1715"/>
        <end position="1750"/>
    </location>
</feature>
<feature type="domain" description="EF-hand" evidence="5">
    <location>
        <begin position="33"/>
        <end position="68"/>
    </location>
</feature>
<feature type="domain" description="EF-hand" evidence="5">
    <location>
        <begin position="732"/>
        <end position="767"/>
    </location>
</feature>
<proteinExistence type="predicted"/>
<evidence type="ECO:0000313" key="6">
    <source>
        <dbReference type="EMBL" id="GMI40860.1"/>
    </source>
</evidence>
<sequence>MVTLHNAFESYDLDSSGDLTFEEFAAALAAHKLTNQEIRSLFVAFDEDGSGAVDYGEFVRGIRGDLNPARTQLLTRLFDHMDSDGDGVITAADIGRNFVPKKHPDVLSGTMSAVLISSQFIQTFEGVGTNGSIALPEFFDFISMDLNNDGTLSYDEFANVMEQYQLDNQEIRALFVGFDEDGSGSITYSEFLKGIRGEMSASRKALVARIFDGIDQDNLGAISAGDIGRCFVLRNHPDVLSGRKDSSVILEEFLQTFVEAGNGDGSLTKEEFLEYYANIASFMEDEEFSNLMGAIWKIPTSSASGTLGAAMEAKSAQAKKEAVRVAPRSPKVRTSPADPIVRALKAQLAKRGARGISGVSRKFKILDDDGSKSLNKEEFKKGMRECSLDLNSKELDILFDHFDKDKGGSIDFEEFLQGLRDPMNKRRLDLVAQAFAVIDANGDGIVDVEEVVRCYDASEHPKVKSGEMTTNDVLMEFLETFEVGETVDGRVTAQEFINYYHNISASIDDDDYWELMIRNAWHISGGEGWCANSANTRVLATMEDGSQQVLEVEKDLGMDKTDQKEVIRRLKSQGLGGVKGVSTSGSCDDESAEPKKPYKPVSLTEAYAASKSKPPAGEEKKASTPRKAKMPQSLSDRMEGKSIKDSMDAKPAEYGLPPPPPKSARKREAGNSAIPNAGVGMLIAKLKKQMKAHGANGFVGLQRKFRIMDDDGSKSLSMGEFKKAMKELKMGLADSEIRMLFDHFDADHGGSISFEEFIQGVRDPLTKRRLDLVNQAFDVIDKDGSGVVEPKEIMSCYDASKHPDVVSGKKTADQVLREFLSTFDVGGVIDGMVTRQEFVNYYTNIGANIDLDDYFELMIRNAWHLSGGEGQAANSANKRVLVTDSQGKQSVVEIKSDLGIAADDKDEMIRRLRDQGVDVAGIDIKGGTEDDEKQNGDELGPHYKPAINQKMASAAPGVLPGTGRALVNKHNISRNAKFGKKSGSNEPSIAVETMMLGLKETMAKRGAKGIVGLARKFRTMDDDNNKSLDIGEFTKGMWEMDLNFSAADIKKLFDHFDSDGNGTIDYEELVRAMRDPLNKRRKDLVLLAFSRLDTDGSGIVEPDELMDKYDASQHPDVEAGLKTEQEILREFVACFEVGGVVDGMVTEQEFINYYENLGVNIDNDDYFELMIRNAWHISGGSGWCENSSNLRVKVTMPDGSERVVEVENDLGIKADDYHKIRKMLKDQGINAVGIDTKGAVEEDEKKKAALVDDPNNKSARNANLSLGAVFKNKNKKLDAASRPVASGKSGVSAFGEVKGASVMDALNGTGMSSSKGDKKRTTAGEADHGVTMVLKALKRQIKKRGGNGMIGLSRKFKIMDDSGDGELQFSEFKKAMKEMEFDMNDKDLTQIFRHFDADGGGTVSYEEFIQGIRDPLNERRKDLIRQAFKQIDKDGSGVIEAHEVAGAYDASKHPEVMSGRKTEKQVLEEFLSTFDVGGVVDGAVTEQEFMNYYHNISANIFNEDYFELMIRNAWHISGGKGAAANSANKRVLVTDSQGRQSVVEIKQDLGVKADDREEMVRRLKAQGIDVGGGIDIKGGVEEDDPSKMDPNLKTIQMEDLEGMNKQSMGKGQGGSAHGNKSQIQLSGGSPADDLDYRKAMGLSSKNTKGNNARTSTLGPGGVPIEHSGNHSYTPSGAQGVGVGVGGSSLAGMAEKERVKVILKNLQKELATRGARGISGLARKFRIIDDNNNKSLEPDEFAKAMKECNIQLSDKDLNALFAFFDQDGNGSISYDEFLEGVRGEINEKRMGLIMLAFNVIDKDGNGVLEPADIVGTYDASRHPDVLLGRKTPDEVLAEFLDTFDVGGEKDGMVTKNEFANYYKNISASIDRDDYFELMIRNAWHISGGEGWSENSANVRVFVVHKDGSEGVVEIKNDLGLKPGDKKEAMLRLRRQGLNPQSVSFFDDLQKEEPKPAENKNWKTTFTLG</sequence>
<feature type="domain" description="EF-hand" evidence="5">
    <location>
        <begin position="1080"/>
        <end position="1115"/>
    </location>
</feature>
<feature type="domain" description="EF-hand" evidence="5">
    <location>
        <begin position="1383"/>
        <end position="1418"/>
    </location>
</feature>
<organism evidence="6 7">
    <name type="scientific">Tetraparma gracilis</name>
    <dbReference type="NCBI Taxonomy" id="2962635"/>
    <lineage>
        <taxon>Eukaryota</taxon>
        <taxon>Sar</taxon>
        <taxon>Stramenopiles</taxon>
        <taxon>Ochrophyta</taxon>
        <taxon>Bolidophyceae</taxon>
        <taxon>Parmales</taxon>
        <taxon>Triparmaceae</taxon>
        <taxon>Tetraparma</taxon>
    </lineage>
</organism>
<feature type="region of interest" description="Disordered" evidence="4">
    <location>
        <begin position="1604"/>
        <end position="1636"/>
    </location>
</feature>
<feature type="region of interest" description="Disordered" evidence="4">
    <location>
        <begin position="1642"/>
        <end position="1661"/>
    </location>
</feature>
<feature type="domain" description="EF-hand" evidence="5">
    <location>
        <begin position="166"/>
        <end position="201"/>
    </location>
</feature>
<keyword evidence="7" id="KW-1185">Reference proteome</keyword>
<dbReference type="PANTHER" id="PTHR34524">
    <property type="entry name" value="CALCYPHOSIN"/>
    <property type="match status" value="1"/>
</dbReference>
<feature type="domain" description="EF-hand" evidence="5">
    <location>
        <begin position="701"/>
        <end position="731"/>
    </location>
</feature>
<feature type="domain" description="EF-hand" evidence="5">
    <location>
        <begin position="1419"/>
        <end position="1454"/>
    </location>
</feature>
<evidence type="ECO:0000256" key="2">
    <source>
        <dbReference type="ARBA" id="ARBA00022737"/>
    </source>
</evidence>
<feature type="compositionally biased region" description="Basic and acidic residues" evidence="4">
    <location>
        <begin position="636"/>
        <end position="651"/>
    </location>
</feature>
<feature type="domain" description="EF-hand" evidence="5">
    <location>
        <begin position="1044"/>
        <end position="1079"/>
    </location>
</feature>